<keyword evidence="2" id="KW-1185">Reference proteome</keyword>
<sequence length="268" mass="30228">MKKSYKIFLTIISVLLLPGLITGCKKLDYNRDKNNSNVYIYGKWDNDISVLKNEDIIIQIPIYDFNHKINDDTSISIQNFDDGEIYNIELNNKQEFPEFTSYTLQFNMLFNSTGRFKLDDIEAVITTASDTYSANLGNYSVTVYDENSVSDDIEVVGGISLVEAINEDNTYLLSYTVKNNSNNDILLEKINLNSSDKLSIDFDSVNLCPNEERDIDFTLTLDKSVSNSIIKPSIIGKSNGKTIETLGTSILVVDPVSIEKLYELINTN</sequence>
<dbReference type="EMBL" id="JAJBMB010000005">
    <property type="protein sequence ID" value="MCB5445903.1"/>
    <property type="molecule type" value="Genomic_DNA"/>
</dbReference>
<organism evidence="1 2">
    <name type="scientific">Intestinibacter bartlettii</name>
    <dbReference type="NCBI Taxonomy" id="261299"/>
    <lineage>
        <taxon>Bacteria</taxon>
        <taxon>Bacillati</taxon>
        <taxon>Bacillota</taxon>
        <taxon>Clostridia</taxon>
        <taxon>Peptostreptococcales</taxon>
        <taxon>Peptostreptococcaceae</taxon>
        <taxon>Intestinibacter</taxon>
    </lineage>
</organism>
<reference evidence="1 2" key="1">
    <citation type="submission" date="2021-10" db="EMBL/GenBank/DDBJ databases">
        <title>Collection of gut derived symbiotic bacterial strains cultured from healthy donors.</title>
        <authorList>
            <person name="Lin H."/>
            <person name="Littmann E."/>
            <person name="Claire K."/>
            <person name="Pamer E."/>
        </authorList>
    </citation>
    <scope>NUCLEOTIDE SEQUENCE [LARGE SCALE GENOMIC DNA]</scope>
    <source>
        <strain evidence="1 2">MSK.17.68</strain>
    </source>
</reference>
<evidence type="ECO:0000313" key="1">
    <source>
        <dbReference type="EMBL" id="MCB5445903.1"/>
    </source>
</evidence>
<evidence type="ECO:0008006" key="3">
    <source>
        <dbReference type="Google" id="ProtNLM"/>
    </source>
</evidence>
<gene>
    <name evidence="1" type="ORF">LIP50_06755</name>
</gene>
<dbReference type="RefSeq" id="WP_226914669.1">
    <property type="nucleotide sequence ID" value="NZ_BAABXU010000001.1"/>
</dbReference>
<name>A0ABS8CWQ0_9FIRM</name>
<evidence type="ECO:0000313" key="2">
    <source>
        <dbReference type="Proteomes" id="UP001299409"/>
    </source>
</evidence>
<dbReference type="PROSITE" id="PS51257">
    <property type="entry name" value="PROKAR_LIPOPROTEIN"/>
    <property type="match status" value="1"/>
</dbReference>
<accession>A0ABS8CWQ0</accession>
<protein>
    <recommendedName>
        <fullName evidence="3">Lipoprotein</fullName>
    </recommendedName>
</protein>
<proteinExistence type="predicted"/>
<dbReference type="Proteomes" id="UP001299409">
    <property type="component" value="Unassembled WGS sequence"/>
</dbReference>
<comment type="caution">
    <text evidence="1">The sequence shown here is derived from an EMBL/GenBank/DDBJ whole genome shotgun (WGS) entry which is preliminary data.</text>
</comment>